<evidence type="ECO:0000259" key="3">
    <source>
        <dbReference type="SMART" id="SM00460"/>
    </source>
</evidence>
<feature type="transmembrane region" description="Helical" evidence="2">
    <location>
        <begin position="192"/>
        <end position="210"/>
    </location>
</feature>
<feature type="transmembrane region" description="Helical" evidence="2">
    <location>
        <begin position="165"/>
        <end position="186"/>
    </location>
</feature>
<feature type="domain" description="Transglutaminase-like" evidence="3">
    <location>
        <begin position="504"/>
        <end position="584"/>
    </location>
</feature>
<evidence type="ECO:0000256" key="1">
    <source>
        <dbReference type="SAM" id="MobiDB-lite"/>
    </source>
</evidence>
<dbReference type="Proteomes" id="UP001304769">
    <property type="component" value="Unassembled WGS sequence"/>
</dbReference>
<dbReference type="RefSeq" id="WP_323280614.1">
    <property type="nucleotide sequence ID" value="NZ_JAYGGQ010000016.1"/>
</dbReference>
<dbReference type="EMBL" id="JAYGGQ010000016">
    <property type="protein sequence ID" value="MEA5456718.1"/>
    <property type="molecule type" value="Genomic_DNA"/>
</dbReference>
<dbReference type="SMART" id="SM00460">
    <property type="entry name" value="TGc"/>
    <property type="match status" value="1"/>
</dbReference>
<feature type="transmembrane region" description="Helical" evidence="2">
    <location>
        <begin position="643"/>
        <end position="663"/>
    </location>
</feature>
<evidence type="ECO:0000313" key="4">
    <source>
        <dbReference type="EMBL" id="MEA5456718.1"/>
    </source>
</evidence>
<keyword evidence="2" id="KW-0472">Membrane</keyword>
<keyword evidence="2" id="KW-0812">Transmembrane</keyword>
<keyword evidence="5" id="KW-1185">Reference proteome</keyword>
<feature type="transmembrane region" description="Helical" evidence="2">
    <location>
        <begin position="82"/>
        <end position="102"/>
    </location>
</feature>
<organism evidence="4 5">
    <name type="scientific">Sinomonas terricola</name>
    <dbReference type="NCBI Taxonomy" id="3110330"/>
    <lineage>
        <taxon>Bacteria</taxon>
        <taxon>Bacillati</taxon>
        <taxon>Actinomycetota</taxon>
        <taxon>Actinomycetes</taxon>
        <taxon>Micrococcales</taxon>
        <taxon>Micrococcaceae</taxon>
        <taxon>Sinomonas</taxon>
    </lineage>
</organism>
<dbReference type="PANTHER" id="PTHR42736">
    <property type="entry name" value="PROTEIN-GLUTAMINE GAMMA-GLUTAMYLTRANSFERASE"/>
    <property type="match status" value="1"/>
</dbReference>
<dbReference type="SUPFAM" id="SSF54001">
    <property type="entry name" value="Cysteine proteinases"/>
    <property type="match status" value="1"/>
</dbReference>
<gene>
    <name evidence="4" type="ORF">SPF06_18500</name>
</gene>
<feature type="transmembrane region" description="Helical" evidence="2">
    <location>
        <begin position="26"/>
        <end position="48"/>
    </location>
</feature>
<dbReference type="InterPro" id="IPR021878">
    <property type="entry name" value="TgpA_N"/>
</dbReference>
<dbReference type="InterPro" id="IPR025403">
    <property type="entry name" value="TgpA-like_C"/>
</dbReference>
<dbReference type="InterPro" id="IPR052901">
    <property type="entry name" value="Bact_TGase-like"/>
</dbReference>
<dbReference type="InterPro" id="IPR002931">
    <property type="entry name" value="Transglutaminase-like"/>
</dbReference>
<dbReference type="Pfam" id="PF01841">
    <property type="entry name" value="Transglut_core"/>
    <property type="match status" value="1"/>
</dbReference>
<reference evidence="4 5" key="1">
    <citation type="submission" date="2023-12" db="EMBL/GenBank/DDBJ databases">
        <title>Sinomonas terricola sp. nov, isolated from litchi orchard soil in Guangdong, PR China.</title>
        <authorList>
            <person name="Jiaxin W."/>
            <person name="Yang Z."/>
            <person name="Honghui Z."/>
        </authorList>
    </citation>
    <scope>NUCLEOTIDE SEQUENCE [LARGE SCALE GENOMIC DNA]</scope>
    <source>
        <strain evidence="4 5">JGH33</strain>
    </source>
</reference>
<feature type="transmembrane region" description="Helical" evidence="2">
    <location>
        <begin position="244"/>
        <end position="267"/>
    </location>
</feature>
<evidence type="ECO:0000313" key="5">
    <source>
        <dbReference type="Proteomes" id="UP001304769"/>
    </source>
</evidence>
<feature type="region of interest" description="Disordered" evidence="1">
    <location>
        <begin position="588"/>
        <end position="637"/>
    </location>
</feature>
<comment type="caution">
    <text evidence="4">The sequence shown here is derived from an EMBL/GenBank/DDBJ whole genome shotgun (WGS) entry which is preliminary data.</text>
</comment>
<keyword evidence="2" id="KW-1133">Transmembrane helix</keyword>
<feature type="compositionally biased region" description="Low complexity" evidence="1">
    <location>
        <begin position="614"/>
        <end position="629"/>
    </location>
</feature>
<evidence type="ECO:0000256" key="2">
    <source>
        <dbReference type="SAM" id="Phobius"/>
    </source>
</evidence>
<protein>
    <submittedName>
        <fullName evidence="4">DUF3488 and transglutaminase-like domain-containing protein</fullName>
    </submittedName>
</protein>
<name>A0ABU5TAL8_9MICC</name>
<dbReference type="Pfam" id="PF11992">
    <property type="entry name" value="TgpA_N"/>
    <property type="match status" value="1"/>
</dbReference>
<dbReference type="Pfam" id="PF13559">
    <property type="entry name" value="DUF4129"/>
    <property type="match status" value="1"/>
</dbReference>
<feature type="transmembrane region" description="Helical" evidence="2">
    <location>
        <begin position="54"/>
        <end position="75"/>
    </location>
</feature>
<proteinExistence type="predicted"/>
<feature type="transmembrane region" description="Helical" evidence="2">
    <location>
        <begin position="138"/>
        <end position="158"/>
    </location>
</feature>
<accession>A0ABU5TAL8</accession>
<feature type="compositionally biased region" description="Polar residues" evidence="1">
    <location>
        <begin position="592"/>
        <end position="607"/>
    </location>
</feature>
<sequence length="815" mass="85025">MVAAPPRPAARPVPARWRPRWDPRQLAWKPAAVGMCLAASIVGGSLSYDGVLRGWAWLYPIVVVVFATAGATAVGRLVRLPVAVPSAIGLVVWALSLTFMFLRDTALLGVVPTAHTLEAAREALDEAWNTVAYEAVPAGPNVGVVALLTGSLGLTALIGEAIAVACRLPVVAGIAPLSVLAVPALLKPSGPGAWGFATAAAAYLAALAIARADAAADRMPPQGSAEPHGAAPAGFRARRAGATVSPLGVVGIVAAIVTGALVLPALIPGFERGAFPEGSRLKYFGQNVGLNPFISLGSDLRSAQGVGIVRYATDSTRPLYLQTVTVDSFDGTTWGPDNRDDTRQGNLGAITPGTAQTAPLITTTTVISTGNFTSPYLPTPYAPASITGVRGSFGWDPLNLSVKGQPGASLDQNYIVRSVTPDVTPDQLDKARSSARGIGRENGIVPNDVPAQVRTTAETVTKGAASQYAKALAIQGYLRTFTYSEQAPVNEGYDGTGMDVLEKFLEKKSGYCIHFSAAMAVMARLVGIPSRIAVGFAPGHPTGGSVAVSGVGVLPEFEVDARDAHAWPELYFEGLGWIPFEPTPSRGVLPSYAQTDSPSGGSTNLDNLNEGLRPSSGPTPTSSPSATPTQVAAGPAESPWEPAVAAAAGALVLVALLVLPAAVRAAQRRRRLSRGVDGAWEELEAIGLDHGIPASPSDTPRTYAGRLAAWEADDGAPVREALATLTREYERHEYGRPGYLADDDATRAAISTLSRASRATSSPVARARIAALPPSAFARPRNAMGRASRHATRTLRRFAAEVRRLWRALTARARR</sequence>
<dbReference type="PANTHER" id="PTHR42736:SF1">
    <property type="entry name" value="PROTEIN-GLUTAMINE GAMMA-GLUTAMYLTRANSFERASE"/>
    <property type="match status" value="1"/>
</dbReference>
<dbReference type="Gene3D" id="3.10.620.30">
    <property type="match status" value="1"/>
</dbReference>
<dbReference type="InterPro" id="IPR038765">
    <property type="entry name" value="Papain-like_cys_pep_sf"/>
</dbReference>